<protein>
    <submittedName>
        <fullName evidence="1">Wsv139-like protein</fullName>
    </submittedName>
</protein>
<dbReference type="Gene3D" id="3.40.50.1010">
    <property type="entry name" value="5'-nuclease"/>
    <property type="match status" value="1"/>
</dbReference>
<name>A0A9C7BP24_9VIRU</name>
<organism evidence="1">
    <name type="scientific">Pasiphaea japonica whispovirus</name>
    <dbReference type="NCBI Taxonomy" id="2984286"/>
    <lineage>
        <taxon>Viruses</taxon>
        <taxon>Viruses incertae sedis</taxon>
        <taxon>Naldaviricetes</taxon>
        <taxon>Nimaviridae</taxon>
        <taxon>Whispovirus</taxon>
    </lineage>
</organism>
<proteinExistence type="predicted"/>
<evidence type="ECO:0000313" key="1">
    <source>
        <dbReference type="EMBL" id="BDT63515.1"/>
    </source>
</evidence>
<accession>A0A9C7BP24</accession>
<reference evidence="1" key="1">
    <citation type="submission" date="2022-10" db="EMBL/GenBank/DDBJ databases">
        <title>Genome sequences of endogenous nimaviruses in decapod crustaceans.</title>
        <authorList>
            <person name="Kawato S."/>
            <person name="Nozaki R."/>
            <person name="Kondo H."/>
            <person name="Hirono I."/>
        </authorList>
    </citation>
    <scope>NUCLEOTIDE SEQUENCE</scope>
    <source>
        <strain evidence="1">Toyama2020</strain>
    </source>
</reference>
<sequence length="1136" mass="130186">MGIPEAKKVYENTYGVDATRVIKLNGEKDNGGIFRFKKQSQQTLDVDFSLDLVDLPTYNISYLTILGKDIANNILNGKQHMGQLLLFVSKCNGQIVDWLHDEYNVVTEDDINCPTQKRTIQQIKTIAGISNFHMKNTVKVFYCKMTHLENKMKIGVKRVPVLIPTSQAEVDRLIKPPLTEMMSLPTENYKLADYESVNYWLNKHEVIKKRQVLNNSMLMASNLNTSPLSRFRDAFYAGELEGLILLYAARMVQVIRNLLKSKNSKGRYTVFFMDGQPPAIKKLTRQRRQQKRQNTIDKKKKLNEEDAATEHLLHTCKRMMICISQGLMTTAIFDAMRTPLVTSIGSKGLYLSTALFSEAEDDIVRLVSCILDLETPVNHFSLLNKKTLVEYDTSNISKDKKIVKWNKIYSLLKTHTIDQKQNVTVNMFSHDSDMLAKWNLMVSHHRNVCGVMRQKYKSKVKLRELKFYRTELGGGNNNILFNGNVGSNFGIAPKTNSGGITVYDLSESPVFLTPESTLLIMLTKGSDYNTSLVSDFSYDAQIRREVAMFEKLSCTCISGWKLFFEEQKYFKEMLFDIKNCGNISEYNISRHKCANCNKKLVMPFWLTKFMFVSQAVDFIHNPKHLCFPPTDKDTICNDIYKKLDLHRALAANASANVMAYLTLGSFNQRIFGSINTFGNIIKNLSENDHTEHLSATPESLDDKNTMFSGTLNAMIKKKRKTDNQNTNECLIASSVTKNFGALKKKTSPIKYSLSLSIYNSVVQFFNFHTDGGITTCRQDDLHAEKSFLFNDTFDNDAHQQYTEDEKREIEMLSASQEFLSSIISQDDDDCSSKDSTDGGYWLEMARKVFEQKSYNGDDNKEDFFTKYIKVDTPTASLMTLSPRPSPKFHVGTLESPPRFNSTEPEEKLKYKEKLSWKKLAEEFEKCLSVNNIEYSDNSLLSKMSGLLMTYNTVWGIDDIRTSGLPYMIKTMNLLMILYLNMCGLEDNEIVNGDGQLMPIIHNEYFAGEKCNTDRINFMAAVLEYTMMQYKPEIGPASNIKQRKRQKWEPLLARMSVLDKYTDVCKTNCLKLSQALGDSLLTWLPNQRYFMPVLGLAVPKPWTPLSLWASFIHYREQQQQQQQQLSSTSSHDDWKQQ</sequence>
<dbReference type="EMBL" id="LC738885">
    <property type="protein sequence ID" value="BDT63515.1"/>
    <property type="molecule type" value="Genomic_DNA"/>
</dbReference>